<accession>A0ABM3Y6T7</accession>
<feature type="domain" description="Clusterin N-terminal" evidence="10">
    <location>
        <begin position="26"/>
        <end position="237"/>
    </location>
</feature>
<comment type="subcellular location">
    <subcellularLocation>
        <location evidence="1">Secreted</location>
    </subcellularLocation>
</comment>
<keyword evidence="12" id="KW-1185">Reference proteome</keyword>
<evidence type="ECO:0000313" key="12">
    <source>
        <dbReference type="Proteomes" id="UP001652624"/>
    </source>
</evidence>
<reference evidence="13" key="1">
    <citation type="submission" date="2025-08" db="UniProtKB">
        <authorList>
            <consortium name="RefSeq"/>
        </authorList>
    </citation>
    <scope>IDENTIFICATION</scope>
</reference>
<dbReference type="InterPro" id="IPR000753">
    <property type="entry name" value="Clusterin-like"/>
</dbReference>
<evidence type="ECO:0000256" key="2">
    <source>
        <dbReference type="ARBA" id="ARBA00010069"/>
    </source>
</evidence>
<dbReference type="Proteomes" id="UP001652624">
    <property type="component" value="Chromosome 10"/>
</dbReference>
<dbReference type="InterPro" id="IPR016015">
    <property type="entry name" value="Clusterin_C"/>
</dbReference>
<keyword evidence="4 9" id="KW-0732">Signal</keyword>
<comment type="similarity">
    <text evidence="2 8">Belongs to the clusterin family.</text>
</comment>
<evidence type="ECO:0000313" key="13">
    <source>
        <dbReference type="RefSeq" id="XP_060056793.1"/>
    </source>
</evidence>
<organism evidence="12 13">
    <name type="scientific">Erinaceus europaeus</name>
    <name type="common">Western European hedgehog</name>
    <dbReference type="NCBI Taxonomy" id="9365"/>
    <lineage>
        <taxon>Eukaryota</taxon>
        <taxon>Metazoa</taxon>
        <taxon>Chordata</taxon>
        <taxon>Craniata</taxon>
        <taxon>Vertebrata</taxon>
        <taxon>Euteleostomi</taxon>
        <taxon>Mammalia</taxon>
        <taxon>Eutheria</taxon>
        <taxon>Laurasiatheria</taxon>
        <taxon>Eulipotyphla</taxon>
        <taxon>Erinaceidae</taxon>
        <taxon>Erinaceinae</taxon>
        <taxon>Erinaceus</taxon>
    </lineage>
</organism>
<proteinExistence type="inferred from homology"/>
<dbReference type="SMART" id="SM00035">
    <property type="entry name" value="CLa"/>
    <property type="match status" value="1"/>
</dbReference>
<keyword evidence="3" id="KW-0964">Secreted</keyword>
<dbReference type="RefSeq" id="XP_060056793.1">
    <property type="nucleotide sequence ID" value="XM_060200810.1"/>
</dbReference>
<name>A0ABM3Y6T7_ERIEU</name>
<sequence>MKPSLWLFTACLLWLKGCRCAPTWKDKPAAPGVLKGFSEAGETKGDEEVKKALTGIKQMKIMMERREEEHTHLMETLRRCKGEKQEALKLMNEVQEHLEEEKGLCHVSLTGSWRECKPCMESGCMRSYATCQSNRPSVKSTVGQFFWKIYQFLFPFQEDAEKDSAASDHSMDEDVRLAQMESVFSQLAAEMRLLFNSTCHVFKQLQQGFDQAFQSYFTSGTDLTESYFPPALPKEPTRNVDLVQSWDLSNFFQLFCNFSLSIYQRFSETISATLHAIQDLPKQDTGKYVSPAGSAQEALDPKMSPPWDRSLCEELGQNLPECFQFHTRCRQCQDYLWEACPGVPVLHAKVHETRKLVNVSSQQFAQVLQMAQQHLQDATYLLEKMREQSAWLAELVANQTPRSEDSFTSVKGLSGIHEGDLSSQDDMTRNFSTRLLSLTAVLPLEKKAESHLHELCDNNGCAAS</sequence>
<dbReference type="PANTHER" id="PTHR10970">
    <property type="entry name" value="CLUSTERIN"/>
    <property type="match status" value="1"/>
</dbReference>
<evidence type="ECO:0000256" key="9">
    <source>
        <dbReference type="SAM" id="SignalP"/>
    </source>
</evidence>
<evidence type="ECO:0000256" key="3">
    <source>
        <dbReference type="ARBA" id="ARBA00022525"/>
    </source>
</evidence>
<protein>
    <recommendedName>
        <fullName evidence="8">Clusterin</fullName>
    </recommendedName>
</protein>
<keyword evidence="5" id="KW-0175">Coiled coil</keyword>
<dbReference type="PANTHER" id="PTHR10970:SF2">
    <property type="entry name" value="CLUSTERIN-LIKE PROTEIN 1"/>
    <property type="match status" value="1"/>
</dbReference>
<dbReference type="GeneID" id="103110708"/>
<keyword evidence="7" id="KW-0325">Glycoprotein</keyword>
<evidence type="ECO:0000256" key="7">
    <source>
        <dbReference type="ARBA" id="ARBA00023180"/>
    </source>
</evidence>
<gene>
    <name evidence="13" type="primary">CLUL1</name>
</gene>
<evidence type="ECO:0000256" key="5">
    <source>
        <dbReference type="ARBA" id="ARBA00023054"/>
    </source>
</evidence>
<evidence type="ECO:0000256" key="8">
    <source>
        <dbReference type="RuleBase" id="RU000629"/>
    </source>
</evidence>
<feature type="chain" id="PRO_5047160133" description="Clusterin" evidence="9">
    <location>
        <begin position="21"/>
        <end position="464"/>
    </location>
</feature>
<dbReference type="SMART" id="SM00030">
    <property type="entry name" value="CLb"/>
    <property type="match status" value="1"/>
</dbReference>
<keyword evidence="6" id="KW-1015">Disulfide bond</keyword>
<evidence type="ECO:0000256" key="1">
    <source>
        <dbReference type="ARBA" id="ARBA00004613"/>
    </source>
</evidence>
<feature type="domain" description="Clusterin C-terminal" evidence="11">
    <location>
        <begin position="238"/>
        <end position="456"/>
    </location>
</feature>
<evidence type="ECO:0000259" key="10">
    <source>
        <dbReference type="SMART" id="SM00030"/>
    </source>
</evidence>
<feature type="signal peptide" evidence="9">
    <location>
        <begin position="1"/>
        <end position="20"/>
    </location>
</feature>
<dbReference type="Pfam" id="PF01093">
    <property type="entry name" value="Clusterin"/>
    <property type="match status" value="1"/>
</dbReference>
<evidence type="ECO:0000259" key="11">
    <source>
        <dbReference type="SMART" id="SM00035"/>
    </source>
</evidence>
<evidence type="ECO:0000256" key="4">
    <source>
        <dbReference type="ARBA" id="ARBA00022729"/>
    </source>
</evidence>
<dbReference type="InterPro" id="IPR016014">
    <property type="entry name" value="Clusterin_N"/>
</dbReference>
<evidence type="ECO:0000256" key="6">
    <source>
        <dbReference type="ARBA" id="ARBA00023157"/>
    </source>
</evidence>